<name>X1GNF7_9ZZZZ</name>
<evidence type="ECO:0008006" key="3">
    <source>
        <dbReference type="Google" id="ProtNLM"/>
    </source>
</evidence>
<keyword evidence="1" id="KW-0812">Transmembrane</keyword>
<keyword evidence="1" id="KW-1133">Transmembrane helix</keyword>
<comment type="caution">
    <text evidence="2">The sequence shown here is derived from an EMBL/GenBank/DDBJ whole genome shotgun (WGS) entry which is preliminary data.</text>
</comment>
<reference evidence="2" key="1">
    <citation type="journal article" date="2014" name="Front. Microbiol.">
        <title>High frequency of phylogenetically diverse reductive dehalogenase-homologous genes in deep subseafloor sedimentary metagenomes.</title>
        <authorList>
            <person name="Kawai M."/>
            <person name="Futagami T."/>
            <person name="Toyoda A."/>
            <person name="Takaki Y."/>
            <person name="Nishi S."/>
            <person name="Hori S."/>
            <person name="Arai W."/>
            <person name="Tsubouchi T."/>
            <person name="Morono Y."/>
            <person name="Uchiyama I."/>
            <person name="Ito T."/>
            <person name="Fujiyama A."/>
            <person name="Inagaki F."/>
            <person name="Takami H."/>
        </authorList>
    </citation>
    <scope>NUCLEOTIDE SEQUENCE</scope>
    <source>
        <strain evidence="2">Expedition CK06-06</strain>
    </source>
</reference>
<evidence type="ECO:0000313" key="2">
    <source>
        <dbReference type="EMBL" id="GAH58717.1"/>
    </source>
</evidence>
<organism evidence="2">
    <name type="scientific">marine sediment metagenome</name>
    <dbReference type="NCBI Taxonomy" id="412755"/>
    <lineage>
        <taxon>unclassified sequences</taxon>
        <taxon>metagenomes</taxon>
        <taxon>ecological metagenomes</taxon>
    </lineage>
</organism>
<accession>X1GNF7</accession>
<feature type="non-terminal residue" evidence="2">
    <location>
        <position position="1"/>
    </location>
</feature>
<evidence type="ECO:0000256" key="1">
    <source>
        <dbReference type="SAM" id="Phobius"/>
    </source>
</evidence>
<dbReference type="EMBL" id="BARU01017298">
    <property type="protein sequence ID" value="GAH58717.1"/>
    <property type="molecule type" value="Genomic_DNA"/>
</dbReference>
<dbReference type="Pfam" id="PF10066">
    <property type="entry name" value="DUF2304"/>
    <property type="match status" value="1"/>
</dbReference>
<feature type="transmembrane region" description="Helical" evidence="1">
    <location>
        <begin position="18"/>
        <end position="35"/>
    </location>
</feature>
<dbReference type="InterPro" id="IPR019277">
    <property type="entry name" value="DUF2304"/>
</dbReference>
<gene>
    <name evidence="2" type="ORF">S03H2_28705</name>
</gene>
<sequence length="114" mass="13536">SFNIDFSFVRRKKLTDRFSIIWVIVSLFLFIGSIWRDLFVFINKIILLPNTITTIFLLGILFLIYLNLFFTIEVSKLQKNLTTIAQKFAILTKKVEEILSTNEEEKVEKHYLEE</sequence>
<feature type="transmembrane region" description="Helical" evidence="1">
    <location>
        <begin position="47"/>
        <end position="70"/>
    </location>
</feature>
<protein>
    <recommendedName>
        <fullName evidence="3">DUF2304 domain-containing protein</fullName>
    </recommendedName>
</protein>
<proteinExistence type="predicted"/>
<dbReference type="AlphaFoldDB" id="X1GNF7"/>
<keyword evidence="1" id="KW-0472">Membrane</keyword>